<comment type="caution">
    <text evidence="1">The sequence shown here is derived from an EMBL/GenBank/DDBJ whole genome shotgun (WGS) entry which is preliminary data.</text>
</comment>
<name>A0A2T5ETS6_VIBSP</name>
<protein>
    <submittedName>
        <fullName evidence="1">Uncharacterized protein</fullName>
    </submittedName>
</protein>
<dbReference type="Proteomes" id="UP000244197">
    <property type="component" value="Unassembled WGS sequence"/>
</dbReference>
<dbReference type="RefSeq" id="WP_017090826.1">
    <property type="nucleotide sequence ID" value="NZ_MCWO01000362.1"/>
</dbReference>
<dbReference type="EMBL" id="PIFK01000028">
    <property type="protein sequence ID" value="PTP32433.1"/>
    <property type="molecule type" value="Genomic_DNA"/>
</dbReference>
<organism evidence="1 2">
    <name type="scientific">Vibrio splendidus</name>
    <dbReference type="NCBI Taxonomy" id="29497"/>
    <lineage>
        <taxon>Bacteria</taxon>
        <taxon>Pseudomonadati</taxon>
        <taxon>Pseudomonadota</taxon>
        <taxon>Gammaproteobacteria</taxon>
        <taxon>Vibrionales</taxon>
        <taxon>Vibrionaceae</taxon>
        <taxon>Vibrio</taxon>
    </lineage>
</organism>
<evidence type="ECO:0000313" key="2">
    <source>
        <dbReference type="Proteomes" id="UP000244197"/>
    </source>
</evidence>
<proteinExistence type="predicted"/>
<evidence type="ECO:0000313" key="1">
    <source>
        <dbReference type="EMBL" id="PTP32433.1"/>
    </source>
</evidence>
<accession>A0A2T5ETS6</accession>
<gene>
    <name evidence="1" type="ORF">CWO07_14735</name>
</gene>
<dbReference type="AlphaFoldDB" id="A0A2T5ETS6"/>
<sequence>MRIVFYVVTLFFASLSFGGFEPIHDKVLEKKALDALEGHLVAEGLTKDDAEIALAYEEGGTRVFFFLVREHQGEEELYRVFCSKVKCRFRYN</sequence>
<reference evidence="1 2" key="1">
    <citation type="submission" date="2017-11" db="EMBL/GenBank/DDBJ databases">
        <title>Population delineation of vibrios coincides with oyster pathogenicity.</title>
        <authorList>
            <person name="Bruto M."/>
            <person name="Labreuche Y."/>
            <person name="James A."/>
            <person name="Piel D."/>
            <person name="Chenivesse S."/>
            <person name="Petton B."/>
            <person name="Polz M.F."/>
            <person name="Le Roux F."/>
        </authorList>
    </citation>
    <scope>NUCLEOTIDE SEQUENCE [LARGE SCALE GENOMIC DNA]</scope>
    <source>
        <strain evidence="1 2">FF_144</strain>
    </source>
</reference>